<dbReference type="AlphaFoldDB" id="A0A140LEE4"/>
<dbReference type="NCBIfam" id="NF001989">
    <property type="entry name" value="PRK00784.1"/>
    <property type="match status" value="1"/>
</dbReference>
<dbReference type="CDD" id="cd05389">
    <property type="entry name" value="CobQ_N"/>
    <property type="match status" value="1"/>
</dbReference>
<evidence type="ECO:0000259" key="5">
    <source>
        <dbReference type="Pfam" id="PF01656"/>
    </source>
</evidence>
<dbReference type="InterPro" id="IPR002586">
    <property type="entry name" value="CobQ/CobB/MinD/ParA_Nub-bd_dom"/>
</dbReference>
<dbReference type="Proteomes" id="UP000070456">
    <property type="component" value="Unassembled WGS sequence"/>
</dbReference>
<keyword evidence="3 4" id="KW-0315">Glutamine amidotransferase</keyword>
<evidence type="ECO:0000256" key="3">
    <source>
        <dbReference type="ARBA" id="ARBA00022962"/>
    </source>
</evidence>
<dbReference type="PATRIC" id="fig|520762.4.peg.89"/>
<feature type="active site" description="Nucleophile" evidence="4">
    <location>
        <position position="332"/>
    </location>
</feature>
<evidence type="ECO:0000313" key="7">
    <source>
        <dbReference type="EMBL" id="KXG78919.1"/>
    </source>
</evidence>
<dbReference type="PANTHER" id="PTHR21343:SF1">
    <property type="entry name" value="COBYRIC ACID SYNTHASE"/>
    <property type="match status" value="1"/>
</dbReference>
<evidence type="ECO:0000256" key="1">
    <source>
        <dbReference type="ARBA" id="ARBA00004953"/>
    </source>
</evidence>
<sequence length="511" mass="57030">MKTRKMMLQGTASSVGKSLLTAAFCRIFRQDGYRVAPFKSQNMALNSFITKEGLEMGRAQVVQAEAAGVEPSVWMNPVLLKPTTDQKCQVIVKGKVYKNMSAVEYHQFKSRLADVVKESFQKLEEAYDVIVLEGAGSPAEINLRENDIVNMGMAEMADAPVILIGDIDRGGVFASLAGTMMLLTEEERKRVKGVIINKFRGDVEILKPGIRMLEDIIKIPVLGIIPYCDVQIEDEDSLAERFRYQKCKGGQIEVAVLYIPHVSNFTDFNVFETQEDVNLRYVRGGESIGNPDILIIPGSKNTIEDLIYLREKGLEEQILRLHRQGKLIVGICGGYQMLGKTIRDPYGTESSIEEINGLGLLDVETVFEVEKTTTQVEAVVTAPLSGILSGIEGMKISGYEIHMGKTFLGEECFPLNEIRNRLGERTQLQDGAVNEAGNVMGTYIHGIFDNIPFTRMILNNIRRQKGLDALQSKIDSFGAFKEREYDRLACIVRENIDMEKIYGILNGEEVC</sequence>
<dbReference type="PROSITE" id="PS51274">
    <property type="entry name" value="GATASE_COBBQ"/>
    <property type="match status" value="1"/>
</dbReference>
<accession>A0A140LEE4</accession>
<dbReference type="Pfam" id="PF01656">
    <property type="entry name" value="CbiA"/>
    <property type="match status" value="1"/>
</dbReference>
<dbReference type="RefSeq" id="WP_068553954.1">
    <property type="nucleotide sequence ID" value="NZ_LOEE01000003.1"/>
</dbReference>
<dbReference type="GO" id="GO:0003824">
    <property type="term" value="F:catalytic activity"/>
    <property type="evidence" value="ECO:0007669"/>
    <property type="project" value="InterPro"/>
</dbReference>
<dbReference type="InterPro" id="IPR004459">
    <property type="entry name" value="CobQ_synth"/>
</dbReference>
<feature type="active site" evidence="4">
    <location>
        <position position="445"/>
    </location>
</feature>
<dbReference type="InterPro" id="IPR033949">
    <property type="entry name" value="CobQ_GATase1"/>
</dbReference>
<dbReference type="InterPro" id="IPR027417">
    <property type="entry name" value="P-loop_NTPase"/>
</dbReference>
<evidence type="ECO:0000256" key="2">
    <source>
        <dbReference type="ARBA" id="ARBA00022573"/>
    </source>
</evidence>
<dbReference type="EMBL" id="LOEE01000003">
    <property type="protein sequence ID" value="KXG78919.1"/>
    <property type="molecule type" value="Genomic_DNA"/>
</dbReference>
<dbReference type="InterPro" id="IPR011698">
    <property type="entry name" value="GATase_3"/>
</dbReference>
<gene>
    <name evidence="4 7" type="primary">cobQ</name>
    <name evidence="7" type="ORF">AN619_00780</name>
</gene>
<comment type="function">
    <text evidence="4">Catalyzes amidations at positions B, D, E, and G on adenosylcobyrinic A,C-diamide. NH(2) groups are provided by glutamine, and one molecule of ATP is hydrogenolyzed for each amidation.</text>
</comment>
<dbReference type="NCBIfam" id="TIGR00313">
    <property type="entry name" value="cobQ"/>
    <property type="match status" value="1"/>
</dbReference>
<feature type="domain" description="CobQ/CobB/MinD/ParA nucleotide binding" evidence="5">
    <location>
        <begin position="7"/>
        <end position="229"/>
    </location>
</feature>
<dbReference type="InterPro" id="IPR029062">
    <property type="entry name" value="Class_I_gatase-like"/>
</dbReference>
<dbReference type="UniPathway" id="UPA00148"/>
<name>A0A140LEE4_9FIRM</name>
<comment type="similarity">
    <text evidence="4">Belongs to the CobB/CobQ family. CobQ subfamily.</text>
</comment>
<dbReference type="Pfam" id="PF07685">
    <property type="entry name" value="GATase_3"/>
    <property type="match status" value="1"/>
</dbReference>
<dbReference type="HAMAP" id="MF_00028">
    <property type="entry name" value="CobQ"/>
    <property type="match status" value="1"/>
</dbReference>
<evidence type="ECO:0000313" key="8">
    <source>
        <dbReference type="Proteomes" id="UP000070456"/>
    </source>
</evidence>
<keyword evidence="8" id="KW-1185">Reference proteome</keyword>
<dbReference type="GO" id="GO:0015420">
    <property type="term" value="F:ABC-type vitamin B12 transporter activity"/>
    <property type="evidence" value="ECO:0007669"/>
    <property type="project" value="UniProtKB-UniRule"/>
</dbReference>
<feature type="domain" description="CobB/CobQ-like glutamine amidotransferase" evidence="6">
    <location>
        <begin position="253"/>
        <end position="450"/>
    </location>
</feature>
<dbReference type="InterPro" id="IPR047045">
    <property type="entry name" value="CobQ_N"/>
</dbReference>
<dbReference type="STRING" id="520762.AN619_00780"/>
<dbReference type="Gene3D" id="3.40.50.300">
    <property type="entry name" value="P-loop containing nucleotide triphosphate hydrolases"/>
    <property type="match status" value="1"/>
</dbReference>
<dbReference type="Gene3D" id="3.40.50.880">
    <property type="match status" value="1"/>
</dbReference>
<evidence type="ECO:0000259" key="6">
    <source>
        <dbReference type="Pfam" id="PF07685"/>
    </source>
</evidence>
<dbReference type="SUPFAM" id="SSF52540">
    <property type="entry name" value="P-loop containing nucleoside triphosphate hydrolases"/>
    <property type="match status" value="1"/>
</dbReference>
<comment type="caution">
    <text evidence="7">The sequence shown here is derived from an EMBL/GenBank/DDBJ whole genome shotgun (WGS) entry which is preliminary data.</text>
</comment>
<dbReference type="SUPFAM" id="SSF52317">
    <property type="entry name" value="Class I glutamine amidotransferase-like"/>
    <property type="match status" value="1"/>
</dbReference>
<dbReference type="CDD" id="cd01750">
    <property type="entry name" value="GATase1_CobQ"/>
    <property type="match status" value="1"/>
</dbReference>
<reference evidence="7 8" key="1">
    <citation type="submission" date="2015-12" db="EMBL/GenBank/DDBJ databases">
        <title>Draft genome sequence of the thermoanaerobe Thermotalea metallivorans, an isolate from the runoff channel of the Great Artesian Basin, Australia.</title>
        <authorList>
            <person name="Patel B.K."/>
        </authorList>
    </citation>
    <scope>NUCLEOTIDE SEQUENCE [LARGE SCALE GENOMIC DNA]</scope>
    <source>
        <strain evidence="7 8">B2-1</strain>
    </source>
</reference>
<dbReference type="GO" id="GO:0009236">
    <property type="term" value="P:cobalamin biosynthetic process"/>
    <property type="evidence" value="ECO:0007669"/>
    <property type="project" value="UniProtKB-UniRule"/>
</dbReference>
<evidence type="ECO:0000256" key="4">
    <source>
        <dbReference type="HAMAP-Rule" id="MF_00028"/>
    </source>
</evidence>
<keyword evidence="2 4" id="KW-0169">Cobalamin biosynthesis</keyword>
<protein>
    <recommendedName>
        <fullName evidence="4">Cobyric acid synthase</fullName>
    </recommendedName>
</protein>
<dbReference type="PANTHER" id="PTHR21343">
    <property type="entry name" value="DETHIOBIOTIN SYNTHETASE"/>
    <property type="match status" value="1"/>
</dbReference>
<organism evidence="7 8">
    <name type="scientific">Thermotalea metallivorans</name>
    <dbReference type="NCBI Taxonomy" id="520762"/>
    <lineage>
        <taxon>Bacteria</taxon>
        <taxon>Bacillati</taxon>
        <taxon>Bacillota</taxon>
        <taxon>Clostridia</taxon>
        <taxon>Peptostreptococcales</taxon>
        <taxon>Thermotaleaceae</taxon>
        <taxon>Thermotalea</taxon>
    </lineage>
</organism>
<comment type="pathway">
    <text evidence="1 4">Cofactor biosynthesis; adenosylcobalamin biosynthesis.</text>
</comment>
<proteinExistence type="inferred from homology"/>